<dbReference type="Gene3D" id="2.60.120.620">
    <property type="entry name" value="q2cbj1_9rhob like domain"/>
    <property type="match status" value="1"/>
</dbReference>
<keyword evidence="5" id="KW-0560">Oxidoreductase</keyword>
<dbReference type="AlphaFoldDB" id="A0A814WHM7"/>
<sequence>MTTFSGKIVKRDVNLPNREDEGKLAFLIFNVLTPDECQQWIELSEQRSYSAATVNGYGFSELMTDFRNSDRCIIDDVQMAEILFQRIESFLPKTWKNYELVGLNERLRFLRYDPGQFFAAHMDGEYHRSNGSGEQSFLTIQLYLNEGYQGGATTFIHSTDSNKNVRCVPRTGMRDVAKENQSRKLVLLFLPIKLRRIEQIRQAVAQESKKYSSRSPTVCHWTLEVSNFCRRGYGDNSQPNYCIVIKTNSRSNNHINELSHLIEQQNNDTPPPYSNSSLTFCSQCGEIQQNPSARFCSSYKTTGMIGGKIQYVSRDYYRTEKCYEYNVVNDGTGYFQNCCTGDACNKSHVLSNSLGLLIILLIAVNILKLTIIQ</sequence>
<gene>
    <name evidence="8" type="ORF">BJG266_LOCUS23103</name>
    <name evidence="9" type="ORF">QVE165_LOCUS25844</name>
</gene>
<dbReference type="SMART" id="SM00702">
    <property type="entry name" value="P4Hc"/>
    <property type="match status" value="1"/>
</dbReference>
<dbReference type="Proteomes" id="UP000663877">
    <property type="component" value="Unassembled WGS sequence"/>
</dbReference>
<dbReference type="Proteomes" id="UP000663832">
    <property type="component" value="Unassembled WGS sequence"/>
</dbReference>
<keyword evidence="2" id="KW-0479">Metal-binding</keyword>
<dbReference type="InterPro" id="IPR006620">
    <property type="entry name" value="Pro_4_hyd_alph"/>
</dbReference>
<evidence type="ECO:0000313" key="9">
    <source>
        <dbReference type="EMBL" id="CAF1201609.1"/>
    </source>
</evidence>
<dbReference type="InterPro" id="IPR045054">
    <property type="entry name" value="P4HA-like"/>
</dbReference>
<keyword evidence="10" id="KW-1185">Reference proteome</keyword>
<protein>
    <recommendedName>
        <fullName evidence="7">Prolyl 4-hydroxylase alpha subunit domain-containing protein</fullName>
    </recommendedName>
</protein>
<evidence type="ECO:0000259" key="7">
    <source>
        <dbReference type="SMART" id="SM00702"/>
    </source>
</evidence>
<dbReference type="EMBL" id="CAJNOM010000189">
    <property type="protein sequence ID" value="CAF1201609.1"/>
    <property type="molecule type" value="Genomic_DNA"/>
</dbReference>
<dbReference type="EMBL" id="CAJNOI010000150">
    <property type="protein sequence ID" value="CAF1132832.1"/>
    <property type="molecule type" value="Genomic_DNA"/>
</dbReference>
<comment type="caution">
    <text evidence="9">The sequence shown here is derived from an EMBL/GenBank/DDBJ whole genome shotgun (WGS) entry which is preliminary data.</text>
</comment>
<feature type="domain" description="Prolyl 4-hydroxylase alpha subunit" evidence="7">
    <location>
        <begin position="23"/>
        <end position="209"/>
    </location>
</feature>
<comment type="cofactor">
    <cofactor evidence="1">
        <name>L-ascorbate</name>
        <dbReference type="ChEBI" id="CHEBI:38290"/>
    </cofactor>
</comment>
<evidence type="ECO:0000313" key="8">
    <source>
        <dbReference type="EMBL" id="CAF1132832.1"/>
    </source>
</evidence>
<dbReference type="OrthoDB" id="69177at2759"/>
<keyword evidence="4" id="KW-0223">Dioxygenase</keyword>
<dbReference type="GO" id="GO:0031418">
    <property type="term" value="F:L-ascorbic acid binding"/>
    <property type="evidence" value="ECO:0007669"/>
    <property type="project" value="UniProtKB-KW"/>
</dbReference>
<evidence type="ECO:0000256" key="6">
    <source>
        <dbReference type="ARBA" id="ARBA00023004"/>
    </source>
</evidence>
<dbReference type="GO" id="GO:0005783">
    <property type="term" value="C:endoplasmic reticulum"/>
    <property type="evidence" value="ECO:0007669"/>
    <property type="project" value="TreeGrafter"/>
</dbReference>
<evidence type="ECO:0000256" key="4">
    <source>
        <dbReference type="ARBA" id="ARBA00022964"/>
    </source>
</evidence>
<name>A0A814WHM7_9BILA</name>
<keyword evidence="3" id="KW-0847">Vitamin C</keyword>
<dbReference type="PANTHER" id="PTHR10869:SF241">
    <property type="entry name" value="FE2OG DIOXYGENASE DOMAIN-CONTAINING PROTEIN"/>
    <property type="match status" value="1"/>
</dbReference>
<keyword evidence="6" id="KW-0408">Iron</keyword>
<dbReference type="GO" id="GO:0005506">
    <property type="term" value="F:iron ion binding"/>
    <property type="evidence" value="ECO:0007669"/>
    <property type="project" value="InterPro"/>
</dbReference>
<dbReference type="PANTHER" id="PTHR10869">
    <property type="entry name" value="PROLYL 4-HYDROXYLASE ALPHA SUBUNIT"/>
    <property type="match status" value="1"/>
</dbReference>
<organism evidence="9 10">
    <name type="scientific">Adineta steineri</name>
    <dbReference type="NCBI Taxonomy" id="433720"/>
    <lineage>
        <taxon>Eukaryota</taxon>
        <taxon>Metazoa</taxon>
        <taxon>Spiralia</taxon>
        <taxon>Gnathifera</taxon>
        <taxon>Rotifera</taxon>
        <taxon>Eurotatoria</taxon>
        <taxon>Bdelloidea</taxon>
        <taxon>Adinetida</taxon>
        <taxon>Adinetidae</taxon>
        <taxon>Adineta</taxon>
    </lineage>
</organism>
<dbReference type="GO" id="GO:0004656">
    <property type="term" value="F:procollagen-proline 4-dioxygenase activity"/>
    <property type="evidence" value="ECO:0007669"/>
    <property type="project" value="TreeGrafter"/>
</dbReference>
<proteinExistence type="predicted"/>
<evidence type="ECO:0000313" key="10">
    <source>
        <dbReference type="Proteomes" id="UP000663832"/>
    </source>
</evidence>
<evidence type="ECO:0000256" key="3">
    <source>
        <dbReference type="ARBA" id="ARBA00022896"/>
    </source>
</evidence>
<evidence type="ECO:0000256" key="2">
    <source>
        <dbReference type="ARBA" id="ARBA00022723"/>
    </source>
</evidence>
<evidence type="ECO:0000256" key="5">
    <source>
        <dbReference type="ARBA" id="ARBA00023002"/>
    </source>
</evidence>
<evidence type="ECO:0000256" key="1">
    <source>
        <dbReference type="ARBA" id="ARBA00001961"/>
    </source>
</evidence>
<reference evidence="9" key="1">
    <citation type="submission" date="2021-02" db="EMBL/GenBank/DDBJ databases">
        <authorList>
            <person name="Nowell W R."/>
        </authorList>
    </citation>
    <scope>NUCLEOTIDE SEQUENCE</scope>
</reference>
<accession>A0A814WHM7</accession>